<evidence type="ECO:0000313" key="1">
    <source>
        <dbReference type="EMBL" id="GBM58201.1"/>
    </source>
</evidence>
<keyword evidence="2" id="KW-1185">Reference proteome</keyword>
<comment type="caution">
    <text evidence="1">The sequence shown here is derived from an EMBL/GenBank/DDBJ whole genome shotgun (WGS) entry which is preliminary data.</text>
</comment>
<evidence type="ECO:0000313" key="2">
    <source>
        <dbReference type="Proteomes" id="UP000499080"/>
    </source>
</evidence>
<dbReference type="EMBL" id="BGPR01001625">
    <property type="protein sequence ID" value="GBM58201.1"/>
    <property type="molecule type" value="Genomic_DNA"/>
</dbReference>
<dbReference type="AlphaFoldDB" id="A0A4Y2GZ91"/>
<sequence>MLAGIDLWATSCSRVPVDGAAIASDVRESSFREEKTTRRYERRWFGFSRPKHEMKRRDDLKDDMRC</sequence>
<organism evidence="1 2">
    <name type="scientific">Araneus ventricosus</name>
    <name type="common">Orbweaver spider</name>
    <name type="synonym">Epeira ventricosa</name>
    <dbReference type="NCBI Taxonomy" id="182803"/>
    <lineage>
        <taxon>Eukaryota</taxon>
        <taxon>Metazoa</taxon>
        <taxon>Ecdysozoa</taxon>
        <taxon>Arthropoda</taxon>
        <taxon>Chelicerata</taxon>
        <taxon>Arachnida</taxon>
        <taxon>Araneae</taxon>
        <taxon>Araneomorphae</taxon>
        <taxon>Entelegynae</taxon>
        <taxon>Araneoidea</taxon>
        <taxon>Araneidae</taxon>
        <taxon>Araneus</taxon>
    </lineage>
</organism>
<protein>
    <submittedName>
        <fullName evidence="1">Uncharacterized protein</fullName>
    </submittedName>
</protein>
<reference evidence="1 2" key="1">
    <citation type="journal article" date="2019" name="Sci. Rep.">
        <title>Orb-weaving spider Araneus ventricosus genome elucidates the spidroin gene catalogue.</title>
        <authorList>
            <person name="Kono N."/>
            <person name="Nakamura H."/>
            <person name="Ohtoshi R."/>
            <person name="Moran D.A.P."/>
            <person name="Shinohara A."/>
            <person name="Yoshida Y."/>
            <person name="Fujiwara M."/>
            <person name="Mori M."/>
            <person name="Tomita M."/>
            <person name="Arakawa K."/>
        </authorList>
    </citation>
    <scope>NUCLEOTIDE SEQUENCE [LARGE SCALE GENOMIC DNA]</scope>
</reference>
<accession>A0A4Y2GZ91</accession>
<name>A0A4Y2GZ91_ARAVE</name>
<dbReference type="Proteomes" id="UP000499080">
    <property type="component" value="Unassembled WGS sequence"/>
</dbReference>
<gene>
    <name evidence="1" type="ORF">AVEN_196706_1</name>
</gene>
<proteinExistence type="predicted"/>